<dbReference type="AlphaFoldDB" id="A0AAD7NYU9"/>
<evidence type="ECO:0000256" key="2">
    <source>
        <dbReference type="SAM" id="MobiDB-lite"/>
    </source>
</evidence>
<keyword evidence="1" id="KW-0175">Coiled coil</keyword>
<sequence>MDNLPDEVLQLVFYDLNDPTALTRVNRRFYTFSQDPYVRAHYFLARYGHLQALYFALARGKLLTPRVIDILLASGAHLSRYLCQVAFHHFFYSQSHFIKPSMPWARHVPLATFSYFLGVAAEKYGNIPRGKGEDDGALFSTFIKEAKHPAESKRVGWETIREIFENYNFIPFCPRDPLMAQFPLALAIEPRLLPYAVANGFQMDAKYRDFVFRKMFERTAAPVTAHANEIVTNVRELCRLDPVMYVTRTVAAEVCLEAKSNEAAYRALKQLDRAGDLPFALPELVQDVIKLFLRARAITTAATAQILTHLYTDFLAPPVASAPSSTSSLSSSLSSLSSSSSSACTHVDPTVRRVMLLTVFAAELPLATTAIAGRLAPLRLGPFTVVDAAEVLLSAFVEKPGPVLEYLRREGVSCVGVDAYPSATSGSGSSRGGRRVTGAEVRALAEEVAVRCLVREGKGRTLKRLCEVYPNVKTRIIQAVLGEHAQSVEEALSEGGPGWRHAKLARHMGGVVSCEGEDSDSDWEGEGYDEPDFVMDSPDEDEDEMMDGEDEDDDVGMWAVGAGVGVGQAGAGATRRDLGTIGLEPLSTMIRRDEMQGARGRRRYFPVYGTASTNSSKLPVDAQSVARWIKSEFGALSSVTATFLTHAILNGNNSVLIHYLDGTPTTPVPITLKHFRAMAALGISSADYYLYERIKQGAPFYATEDDYLAVVDSARFLLKKLDKGKGVDKGKGKTVDLGAGGNGSPRVKAEPVEARVGVKAEPVSLPRGKKRPRRSAASAVHSYAVPDSDDEAIVTAEDREDEFAEFRGGAGKEKGKGVEIVSALEEWVRALGELLKEEQRKYRETRKRVEKEKGEGEKVRVAKSDFLKSLTANLRSLRVLETEQRMFRRAGSGEAVDSDAEDDEYVLQKAPRAKKRRTTA</sequence>
<feature type="region of interest" description="Disordered" evidence="2">
    <location>
        <begin position="765"/>
        <end position="784"/>
    </location>
</feature>
<keyword evidence="4" id="KW-1185">Reference proteome</keyword>
<feature type="compositionally biased region" description="Basic residues" evidence="2">
    <location>
        <begin position="911"/>
        <end position="920"/>
    </location>
</feature>
<evidence type="ECO:0008006" key="5">
    <source>
        <dbReference type="Google" id="ProtNLM"/>
    </source>
</evidence>
<feature type="compositionally biased region" description="Acidic residues" evidence="2">
    <location>
        <begin position="515"/>
        <end position="550"/>
    </location>
</feature>
<organism evidence="3 4">
    <name type="scientific">Mycena maculata</name>
    <dbReference type="NCBI Taxonomy" id="230809"/>
    <lineage>
        <taxon>Eukaryota</taxon>
        <taxon>Fungi</taxon>
        <taxon>Dikarya</taxon>
        <taxon>Basidiomycota</taxon>
        <taxon>Agaricomycotina</taxon>
        <taxon>Agaricomycetes</taxon>
        <taxon>Agaricomycetidae</taxon>
        <taxon>Agaricales</taxon>
        <taxon>Marasmiineae</taxon>
        <taxon>Mycenaceae</taxon>
        <taxon>Mycena</taxon>
    </lineage>
</organism>
<dbReference type="Proteomes" id="UP001215280">
    <property type="component" value="Unassembled WGS sequence"/>
</dbReference>
<protein>
    <recommendedName>
        <fullName evidence="5">F-box domain-containing protein</fullName>
    </recommendedName>
</protein>
<reference evidence="3" key="1">
    <citation type="submission" date="2023-03" db="EMBL/GenBank/DDBJ databases">
        <title>Massive genome expansion in bonnet fungi (Mycena s.s.) driven by repeated elements and novel gene families across ecological guilds.</title>
        <authorList>
            <consortium name="Lawrence Berkeley National Laboratory"/>
            <person name="Harder C.B."/>
            <person name="Miyauchi S."/>
            <person name="Viragh M."/>
            <person name="Kuo A."/>
            <person name="Thoen E."/>
            <person name="Andreopoulos B."/>
            <person name="Lu D."/>
            <person name="Skrede I."/>
            <person name="Drula E."/>
            <person name="Henrissat B."/>
            <person name="Morin E."/>
            <person name="Kohler A."/>
            <person name="Barry K."/>
            <person name="LaButti K."/>
            <person name="Morin E."/>
            <person name="Salamov A."/>
            <person name="Lipzen A."/>
            <person name="Mereny Z."/>
            <person name="Hegedus B."/>
            <person name="Baldrian P."/>
            <person name="Stursova M."/>
            <person name="Weitz H."/>
            <person name="Taylor A."/>
            <person name="Grigoriev I.V."/>
            <person name="Nagy L.G."/>
            <person name="Martin F."/>
            <person name="Kauserud H."/>
        </authorList>
    </citation>
    <scope>NUCLEOTIDE SEQUENCE</scope>
    <source>
        <strain evidence="3">CBHHK188m</strain>
    </source>
</reference>
<dbReference type="EMBL" id="JARJLG010000005">
    <property type="protein sequence ID" value="KAJ7780668.1"/>
    <property type="molecule type" value="Genomic_DNA"/>
</dbReference>
<comment type="caution">
    <text evidence="3">The sequence shown here is derived from an EMBL/GenBank/DDBJ whole genome shotgun (WGS) entry which is preliminary data.</text>
</comment>
<gene>
    <name evidence="3" type="ORF">DFH07DRAFT_438032</name>
</gene>
<name>A0AAD7NYU9_9AGAR</name>
<feature type="region of interest" description="Disordered" evidence="2">
    <location>
        <begin position="888"/>
        <end position="920"/>
    </location>
</feature>
<evidence type="ECO:0000256" key="1">
    <source>
        <dbReference type="SAM" id="Coils"/>
    </source>
</evidence>
<accession>A0AAD7NYU9</accession>
<evidence type="ECO:0000313" key="3">
    <source>
        <dbReference type="EMBL" id="KAJ7780668.1"/>
    </source>
</evidence>
<feature type="region of interest" description="Disordered" evidence="2">
    <location>
        <begin position="513"/>
        <end position="550"/>
    </location>
</feature>
<feature type="compositionally biased region" description="Acidic residues" evidence="2">
    <location>
        <begin position="896"/>
        <end position="905"/>
    </location>
</feature>
<feature type="coiled-coil region" evidence="1">
    <location>
        <begin position="828"/>
        <end position="855"/>
    </location>
</feature>
<evidence type="ECO:0000313" key="4">
    <source>
        <dbReference type="Proteomes" id="UP001215280"/>
    </source>
</evidence>
<proteinExistence type="predicted"/>